<sequence>MVTFALTELYSIGSSNRRMLTRHDVSNLGTGDNPSQHNATIDANHYIYNGEDDVPDNGYYNDTGLKTNVDGDSDGPKDIGPYMYRQLGAISSSSSLASAPTSASEPEFDALEPAHLSESHIYDSRNVPKNPETLMGPNFTILAKVNTSLHYIKEISD</sequence>
<dbReference type="AlphaFoldDB" id="A0A8H3C826"/>
<organism evidence="1 2">
    <name type="scientific">Rhizoctonia solani</name>
    <dbReference type="NCBI Taxonomy" id="456999"/>
    <lineage>
        <taxon>Eukaryota</taxon>
        <taxon>Fungi</taxon>
        <taxon>Dikarya</taxon>
        <taxon>Basidiomycota</taxon>
        <taxon>Agaricomycotina</taxon>
        <taxon>Agaricomycetes</taxon>
        <taxon>Cantharellales</taxon>
        <taxon>Ceratobasidiaceae</taxon>
        <taxon>Rhizoctonia</taxon>
    </lineage>
</organism>
<dbReference type="Proteomes" id="UP000663850">
    <property type="component" value="Unassembled WGS sequence"/>
</dbReference>
<name>A0A8H3C826_9AGAM</name>
<evidence type="ECO:0000313" key="2">
    <source>
        <dbReference type="Proteomes" id="UP000663850"/>
    </source>
</evidence>
<accession>A0A8H3C826</accession>
<protein>
    <submittedName>
        <fullName evidence="1">Uncharacterized protein</fullName>
    </submittedName>
</protein>
<evidence type="ECO:0000313" key="1">
    <source>
        <dbReference type="EMBL" id="CAE6475100.1"/>
    </source>
</evidence>
<comment type="caution">
    <text evidence="1">The sequence shown here is derived from an EMBL/GenBank/DDBJ whole genome shotgun (WGS) entry which is preliminary data.</text>
</comment>
<reference evidence="1" key="1">
    <citation type="submission" date="2021-01" db="EMBL/GenBank/DDBJ databases">
        <authorList>
            <person name="Kaushik A."/>
        </authorList>
    </citation>
    <scope>NUCLEOTIDE SEQUENCE</scope>
    <source>
        <strain evidence="1">Type strain: AG8-Rh-89/</strain>
    </source>
</reference>
<dbReference type="EMBL" id="CAJMWZ010003454">
    <property type="protein sequence ID" value="CAE6475100.1"/>
    <property type="molecule type" value="Genomic_DNA"/>
</dbReference>
<gene>
    <name evidence="1" type="ORF">RDB_LOCUS68036</name>
</gene>
<proteinExistence type="predicted"/>